<feature type="region of interest" description="Disordered" evidence="12">
    <location>
        <begin position="579"/>
        <end position="610"/>
    </location>
</feature>
<dbReference type="NCBIfam" id="TIGR02350">
    <property type="entry name" value="prok_dnaK"/>
    <property type="match status" value="1"/>
</dbReference>
<dbReference type="FunFam" id="1.20.1270.10:FF:000004">
    <property type="entry name" value="Molecular chaperone DnaK"/>
    <property type="match status" value="1"/>
</dbReference>
<dbReference type="PANTHER" id="PTHR19375">
    <property type="entry name" value="HEAT SHOCK PROTEIN 70KDA"/>
    <property type="match status" value="1"/>
</dbReference>
<dbReference type="AlphaFoldDB" id="A0A143YCC2"/>
<dbReference type="PROSITE" id="PS00329">
    <property type="entry name" value="HSP70_2"/>
    <property type="match status" value="1"/>
</dbReference>
<evidence type="ECO:0000256" key="4">
    <source>
        <dbReference type="ARBA" id="ARBA00022553"/>
    </source>
</evidence>
<feature type="coiled-coil region" evidence="11">
    <location>
        <begin position="533"/>
        <end position="572"/>
    </location>
</feature>
<keyword evidence="14" id="KW-1185">Reference proteome</keyword>
<proteinExistence type="evidence at transcript level"/>
<keyword evidence="5 9" id="KW-0547">Nucleotide-binding</keyword>
<evidence type="ECO:0000256" key="10">
    <source>
        <dbReference type="RuleBase" id="RU003322"/>
    </source>
</evidence>
<dbReference type="PRINTS" id="PR00301">
    <property type="entry name" value="HEATSHOCK70"/>
</dbReference>
<dbReference type="InterPro" id="IPR029047">
    <property type="entry name" value="HSP70_peptide-bd_sf"/>
</dbReference>
<reference evidence="13 14" key="1">
    <citation type="submission" date="2016-02" db="EMBL/GenBank/DDBJ databases">
        <authorList>
            <person name="Wen L."/>
            <person name="He K."/>
            <person name="Yang H."/>
        </authorList>
    </citation>
    <scope>NUCLEOTIDE SEQUENCE [LARGE SCALE GENOMIC DNA]</scope>
    <source>
        <strain evidence="13">Trichococcus palustris</strain>
    </source>
</reference>
<organism evidence="13 14">
    <name type="scientific">Trichococcus palustris</name>
    <dbReference type="NCBI Taxonomy" id="140314"/>
    <lineage>
        <taxon>Bacteria</taxon>
        <taxon>Bacillati</taxon>
        <taxon>Bacillota</taxon>
        <taxon>Bacilli</taxon>
        <taxon>Lactobacillales</taxon>
        <taxon>Carnobacteriaceae</taxon>
        <taxon>Trichococcus</taxon>
    </lineage>
</organism>
<dbReference type="Gene3D" id="3.90.640.10">
    <property type="entry name" value="Actin, Chain A, domain 4"/>
    <property type="match status" value="1"/>
</dbReference>
<dbReference type="FunFam" id="2.60.34.10:FF:000014">
    <property type="entry name" value="Chaperone protein DnaK HSP70"/>
    <property type="match status" value="1"/>
</dbReference>
<evidence type="ECO:0000256" key="7">
    <source>
        <dbReference type="ARBA" id="ARBA00023016"/>
    </source>
</evidence>
<dbReference type="SUPFAM" id="SSF100934">
    <property type="entry name" value="Heat shock protein 70kD (HSP70), C-terminal subdomain"/>
    <property type="match status" value="1"/>
</dbReference>
<dbReference type="FunFam" id="3.90.640.10:FF:000003">
    <property type="entry name" value="Molecular chaperone DnaK"/>
    <property type="match status" value="1"/>
</dbReference>
<sequence length="610" mass="65798">MSKIIGIDLGTTNSAVAVLEGGEAKIIPNPEGNRTTPSVVSFKNGEIQVGEVAKRQAVTNPNTISSIKRHMGEAGYKVSVEGKDYTPQEVSAMILQYLKGYAEDYLGEKVDKAVITVPAYFNDAQRQATKDAGKIAGLEVERIVNEPTAAALAYGLDKTEKEEKILVFDLGGGTFDVSILELGDGVFDVLSTAGDNKLGGDDFDKKIMDYLVAEFKKDNGIDLANDKMAVQRLKDAAEKAKKDLSGVASTQISLPFITAGAAGPLHLEVTLTRAKFDELTHDLVDRTKVPVRRAMEDAGLKSADIDQVILVGGSTRIPAVVEAVRKETGKEPNKSVNPDEVVAMGAAIQGGVITGDVKDIVLLDVTPLSLGIETMGGVFTKLIDRNTTIPTSKSQVFSTAADNQPAVDVHVLQGERPMAADNKTLGRFQLTDIPSAPRGIPQIEVTFDIDKNGIVNVRAKDLGTQKEQTITIKSSSGLTDEEIEKMVKDAEANAEADKKRKEEVELRNEVDQLIFQTDKTLKELDGKVDADDVKKAEAARDELKAAVEADDLEEMKTKRDALNEIVQNLTVKLYEQAAQEQQNQAGAQGQSTQNDDGVVDADFEEVDDNK</sequence>
<dbReference type="Proteomes" id="UP000242754">
    <property type="component" value="Unassembled WGS sequence"/>
</dbReference>
<protein>
    <recommendedName>
        <fullName evidence="3 9">Chaperone protein DnaK</fullName>
    </recommendedName>
    <alternativeName>
        <fullName evidence="9">HSP70</fullName>
    </alternativeName>
    <alternativeName>
        <fullName evidence="9">Heat shock 70 kDa protein</fullName>
    </alternativeName>
    <alternativeName>
        <fullName evidence="9">Heat shock protein 70</fullName>
    </alternativeName>
</protein>
<keyword evidence="11" id="KW-0175">Coiled coil</keyword>
<keyword evidence="7 9" id="KW-0346">Stress response</keyword>
<dbReference type="InterPro" id="IPR018181">
    <property type="entry name" value="Heat_shock_70_CS"/>
</dbReference>
<dbReference type="PROSITE" id="PS01036">
    <property type="entry name" value="HSP70_3"/>
    <property type="match status" value="1"/>
</dbReference>
<evidence type="ECO:0000256" key="12">
    <source>
        <dbReference type="SAM" id="MobiDB-lite"/>
    </source>
</evidence>
<dbReference type="InterPro" id="IPR043129">
    <property type="entry name" value="ATPase_NBD"/>
</dbReference>
<evidence type="ECO:0000313" key="14">
    <source>
        <dbReference type="Proteomes" id="UP000242754"/>
    </source>
</evidence>
<feature type="compositionally biased region" description="Low complexity" evidence="12">
    <location>
        <begin position="579"/>
        <end position="590"/>
    </location>
</feature>
<comment type="similarity">
    <text evidence="2 9 10">Belongs to the heat shock protein 70 family.</text>
</comment>
<accession>A0A143YCC2</accession>
<dbReference type="PROSITE" id="PS00297">
    <property type="entry name" value="HSP70_1"/>
    <property type="match status" value="1"/>
</dbReference>
<evidence type="ECO:0000256" key="2">
    <source>
        <dbReference type="ARBA" id="ARBA00007381"/>
    </source>
</evidence>
<dbReference type="STRING" id="140314.SAMN04488076_10143"/>
<dbReference type="Gene3D" id="2.60.34.10">
    <property type="entry name" value="Substrate Binding Domain Of DNAk, Chain A, domain 1"/>
    <property type="match status" value="1"/>
</dbReference>
<dbReference type="FunFam" id="3.30.420.40:FF:000071">
    <property type="entry name" value="Molecular chaperone DnaK"/>
    <property type="match status" value="1"/>
</dbReference>
<dbReference type="GO" id="GO:0005524">
    <property type="term" value="F:ATP binding"/>
    <property type="evidence" value="ECO:0007669"/>
    <property type="project" value="UniProtKB-UniRule"/>
</dbReference>
<dbReference type="OrthoDB" id="9766019at2"/>
<evidence type="ECO:0000256" key="11">
    <source>
        <dbReference type="SAM" id="Coils"/>
    </source>
</evidence>
<dbReference type="Gene3D" id="3.30.420.40">
    <property type="match status" value="2"/>
</dbReference>
<dbReference type="GO" id="GO:0140662">
    <property type="term" value="F:ATP-dependent protein folding chaperone"/>
    <property type="evidence" value="ECO:0007669"/>
    <property type="project" value="InterPro"/>
</dbReference>
<keyword evidence="6 9" id="KW-0067">ATP-binding</keyword>
<evidence type="ECO:0000256" key="3">
    <source>
        <dbReference type="ARBA" id="ARBA00014415"/>
    </source>
</evidence>
<dbReference type="GO" id="GO:0051082">
    <property type="term" value="F:unfolded protein binding"/>
    <property type="evidence" value="ECO:0007669"/>
    <property type="project" value="InterPro"/>
</dbReference>
<dbReference type="Gene3D" id="1.20.1270.10">
    <property type="match status" value="1"/>
</dbReference>
<gene>
    <name evidence="9" type="primary">dnaK</name>
    <name evidence="13" type="ORF">Tpal_559</name>
</gene>
<evidence type="ECO:0000256" key="1">
    <source>
        <dbReference type="ARBA" id="ARBA00002290"/>
    </source>
</evidence>
<feature type="compositionally biased region" description="Acidic residues" evidence="12">
    <location>
        <begin position="597"/>
        <end position="610"/>
    </location>
</feature>
<dbReference type="SUPFAM" id="SSF100920">
    <property type="entry name" value="Heat shock protein 70kD (HSP70), peptide-binding domain"/>
    <property type="match status" value="1"/>
</dbReference>
<dbReference type="NCBIfam" id="NF001413">
    <property type="entry name" value="PRK00290.1"/>
    <property type="match status" value="1"/>
</dbReference>
<comment type="induction">
    <text evidence="9">By stress conditions e.g. heat shock.</text>
</comment>
<dbReference type="CDD" id="cd10234">
    <property type="entry name" value="ASKHA_NBD_HSP70_DnaK-like"/>
    <property type="match status" value="1"/>
</dbReference>
<evidence type="ECO:0000256" key="5">
    <source>
        <dbReference type="ARBA" id="ARBA00022741"/>
    </source>
</evidence>
<dbReference type="InterPro" id="IPR013126">
    <property type="entry name" value="Hsp_70_fam"/>
</dbReference>
<evidence type="ECO:0000256" key="9">
    <source>
        <dbReference type="HAMAP-Rule" id="MF_00332"/>
    </source>
</evidence>
<dbReference type="Pfam" id="PF00012">
    <property type="entry name" value="HSP70"/>
    <property type="match status" value="1"/>
</dbReference>
<name>A0A143YCC2_9LACT</name>
<feature type="modified residue" description="Phosphothreonine; by autocatalysis" evidence="9">
    <location>
        <position position="174"/>
    </location>
</feature>
<dbReference type="InterPro" id="IPR029048">
    <property type="entry name" value="HSP70_C_sf"/>
</dbReference>
<keyword evidence="4 9" id="KW-0597">Phosphoprotein</keyword>
<dbReference type="SUPFAM" id="SSF53067">
    <property type="entry name" value="Actin-like ATPase domain"/>
    <property type="match status" value="2"/>
</dbReference>
<evidence type="ECO:0000313" key="13">
    <source>
        <dbReference type="EMBL" id="CZQ84906.1"/>
    </source>
</evidence>
<dbReference type="RefSeq" id="WP_087031110.1">
    <property type="nucleotide sequence ID" value="NZ_FJNE01000002.1"/>
</dbReference>
<dbReference type="EMBL" id="FJNE01000002">
    <property type="protein sequence ID" value="CZQ84906.1"/>
    <property type="molecule type" value="Genomic_DNA"/>
</dbReference>
<evidence type="ECO:0000256" key="8">
    <source>
        <dbReference type="ARBA" id="ARBA00023186"/>
    </source>
</evidence>
<evidence type="ECO:0000256" key="6">
    <source>
        <dbReference type="ARBA" id="ARBA00022840"/>
    </source>
</evidence>
<comment type="function">
    <text evidence="1 9">Acts as a chaperone.</text>
</comment>
<keyword evidence="8 9" id="KW-0143">Chaperone</keyword>
<dbReference type="InterPro" id="IPR012725">
    <property type="entry name" value="Chaperone_DnaK"/>
</dbReference>
<dbReference type="HAMAP" id="MF_00332">
    <property type="entry name" value="DnaK"/>
    <property type="match status" value="1"/>
</dbReference>